<gene>
    <name evidence="3" type="ORF">TPC1_30238</name>
</gene>
<evidence type="ECO:0000313" key="3">
    <source>
        <dbReference type="EMBL" id="JAP90267.1"/>
    </source>
</evidence>
<sequence length="794" mass="93589">KLPTESILMFQQHDPESVFLQQILLYQQQLDHSEKISKFVKEYESFEFQNFSMNLITVMFQKLAKCKNKNYQFGYDQFNIPQSNQVLKNFIESNYESFPEMLVHLPFPVQFLLDYEHQPEAALFALTTTSLRPFVYAFPIEILFQVINVSLCYGNYLSAARIRNLRPKSFQKVKTFSTRFINSQFALLSLRRLQVGGCIEQMTEILLSEFDDQKYQKFLQQLENSQLNPFLVQKFVQKQEQAVQMKNCRLKRDYEQTKGLMVDLLVGLARDLSVQFEVEVDGYQLNVFNDQKQEVERPENAKTQLKIESKLNQNMTLKNSSIQTQICKKKLSLAEILTYCYLQANEDQSLANFLHKNIDSAFFVDQISLQKVKQLRLQEEMLERLQSENARTEEVEKQIQMLQIRQPESPVDDFEFDERDVITPKFQLEAQQDQHQELETPKSNTSQKKRSLLQEKALKDTPKRTLQEMIMLKQKELRESELQLSMVNSDMQIQPQANAASSPEILVSQKVVELTQLQNAEFPSNGLHIHQIEDPNDESEVKIEFLSKFICQTTHKLHELQNLTQKAYKMTLERKSTLNQHIQQKVEFNLLLKQLLAKLETRELLINKLQNQSLFQPQIVQTEEIKALEQKFAQIEALLRQKQLNLECEGLFAVESPIQLPIQKLDEKRQKMQILKQLLQDQNQKNKLNQIKIQDCENQIEQFVFSLQQQKQLLERFLTQQQQHRCIIKNYLEQQKKPKSALVKLTQYQIEHRIPTSKWKDTIKKCKMFFKNGCQDQIDVDAAVLEMVKEVMRK</sequence>
<evidence type="ECO:0000256" key="1">
    <source>
        <dbReference type="SAM" id="Coils"/>
    </source>
</evidence>
<dbReference type="EMBL" id="GDID01006339">
    <property type="protein sequence ID" value="JAP90267.1"/>
    <property type="molecule type" value="Transcribed_RNA"/>
</dbReference>
<feature type="non-terminal residue" evidence="3">
    <location>
        <position position="1"/>
    </location>
</feature>
<feature type="coiled-coil region" evidence="1">
    <location>
        <begin position="375"/>
        <end position="405"/>
    </location>
</feature>
<accession>A0A146K0H9</accession>
<feature type="coiled-coil region" evidence="1">
    <location>
        <begin position="592"/>
        <end position="699"/>
    </location>
</feature>
<protein>
    <submittedName>
        <fullName evidence="3">Uncharacterized protein</fullName>
    </submittedName>
</protein>
<reference evidence="3" key="1">
    <citation type="submission" date="2015-07" db="EMBL/GenBank/DDBJ databases">
        <title>Adaptation to a free-living lifestyle via gene acquisitions in the diplomonad Trepomonas sp. PC1.</title>
        <authorList>
            <person name="Xu F."/>
            <person name="Jerlstrom-Hultqvist J."/>
            <person name="Kolisko M."/>
            <person name="Simpson A.G.B."/>
            <person name="Roger A.J."/>
            <person name="Svard S.G."/>
            <person name="Andersson J.O."/>
        </authorList>
    </citation>
    <scope>NUCLEOTIDE SEQUENCE</scope>
    <source>
        <strain evidence="3">PC1</strain>
    </source>
</reference>
<dbReference type="AlphaFoldDB" id="A0A146K0H9"/>
<evidence type="ECO:0000256" key="2">
    <source>
        <dbReference type="SAM" id="MobiDB-lite"/>
    </source>
</evidence>
<feature type="region of interest" description="Disordered" evidence="2">
    <location>
        <begin position="430"/>
        <end position="450"/>
    </location>
</feature>
<name>A0A146K0H9_9EUKA</name>
<proteinExistence type="predicted"/>
<keyword evidence="1" id="KW-0175">Coiled coil</keyword>
<organism evidence="3">
    <name type="scientific">Trepomonas sp. PC1</name>
    <dbReference type="NCBI Taxonomy" id="1076344"/>
    <lineage>
        <taxon>Eukaryota</taxon>
        <taxon>Metamonada</taxon>
        <taxon>Diplomonadida</taxon>
        <taxon>Hexamitidae</taxon>
        <taxon>Hexamitinae</taxon>
        <taxon>Trepomonas</taxon>
    </lineage>
</organism>